<evidence type="ECO:0000313" key="2">
    <source>
        <dbReference type="Proteomes" id="UP000305948"/>
    </source>
</evidence>
<accession>A0A5C3MT01</accession>
<protein>
    <submittedName>
        <fullName evidence="1">Uncharacterized protein</fullName>
    </submittedName>
</protein>
<dbReference type="AlphaFoldDB" id="A0A5C3MT01"/>
<reference evidence="1 2" key="1">
    <citation type="journal article" date="2019" name="Nat. Ecol. Evol.">
        <title>Megaphylogeny resolves global patterns of mushroom evolution.</title>
        <authorList>
            <person name="Varga T."/>
            <person name="Krizsan K."/>
            <person name="Foldi C."/>
            <person name="Dima B."/>
            <person name="Sanchez-Garcia M."/>
            <person name="Sanchez-Ramirez S."/>
            <person name="Szollosi G.J."/>
            <person name="Szarkandi J.G."/>
            <person name="Papp V."/>
            <person name="Albert L."/>
            <person name="Andreopoulos W."/>
            <person name="Angelini C."/>
            <person name="Antonin V."/>
            <person name="Barry K.W."/>
            <person name="Bougher N.L."/>
            <person name="Buchanan P."/>
            <person name="Buyck B."/>
            <person name="Bense V."/>
            <person name="Catcheside P."/>
            <person name="Chovatia M."/>
            <person name="Cooper J."/>
            <person name="Damon W."/>
            <person name="Desjardin D."/>
            <person name="Finy P."/>
            <person name="Geml J."/>
            <person name="Haridas S."/>
            <person name="Hughes K."/>
            <person name="Justo A."/>
            <person name="Karasinski D."/>
            <person name="Kautmanova I."/>
            <person name="Kiss B."/>
            <person name="Kocsube S."/>
            <person name="Kotiranta H."/>
            <person name="LaButti K.M."/>
            <person name="Lechner B.E."/>
            <person name="Liimatainen K."/>
            <person name="Lipzen A."/>
            <person name="Lukacs Z."/>
            <person name="Mihaltcheva S."/>
            <person name="Morgado L.N."/>
            <person name="Niskanen T."/>
            <person name="Noordeloos M.E."/>
            <person name="Ohm R.A."/>
            <person name="Ortiz-Santana B."/>
            <person name="Ovrebo C."/>
            <person name="Racz N."/>
            <person name="Riley R."/>
            <person name="Savchenko A."/>
            <person name="Shiryaev A."/>
            <person name="Soop K."/>
            <person name="Spirin V."/>
            <person name="Szebenyi C."/>
            <person name="Tomsovsky M."/>
            <person name="Tulloss R.E."/>
            <person name="Uehling J."/>
            <person name="Grigoriev I.V."/>
            <person name="Vagvolgyi C."/>
            <person name="Papp T."/>
            <person name="Martin F.M."/>
            <person name="Miettinen O."/>
            <person name="Hibbett D.S."/>
            <person name="Nagy L.G."/>
        </authorList>
    </citation>
    <scope>NUCLEOTIDE SEQUENCE [LARGE SCALE GENOMIC DNA]</scope>
    <source>
        <strain evidence="1 2">OMC1185</strain>
    </source>
</reference>
<dbReference type="Proteomes" id="UP000305948">
    <property type="component" value="Unassembled WGS sequence"/>
</dbReference>
<proteinExistence type="predicted"/>
<name>A0A5C3MT01_9AGAM</name>
<dbReference type="EMBL" id="ML213521">
    <property type="protein sequence ID" value="TFK48117.1"/>
    <property type="molecule type" value="Genomic_DNA"/>
</dbReference>
<gene>
    <name evidence="1" type="ORF">OE88DRAFT_1665227</name>
</gene>
<organism evidence="1 2">
    <name type="scientific">Heliocybe sulcata</name>
    <dbReference type="NCBI Taxonomy" id="5364"/>
    <lineage>
        <taxon>Eukaryota</taxon>
        <taxon>Fungi</taxon>
        <taxon>Dikarya</taxon>
        <taxon>Basidiomycota</taxon>
        <taxon>Agaricomycotina</taxon>
        <taxon>Agaricomycetes</taxon>
        <taxon>Gloeophyllales</taxon>
        <taxon>Gloeophyllaceae</taxon>
        <taxon>Heliocybe</taxon>
    </lineage>
</organism>
<keyword evidence="2" id="KW-1185">Reference proteome</keyword>
<sequence length="74" mass="7931">MSGAVPRTYEAAFCCAGMVTATSVPTGTPGQFSHLLLYRATRTFSGASTERILSGVAWSCDARYSQSHRQPCLL</sequence>
<evidence type="ECO:0000313" key="1">
    <source>
        <dbReference type="EMBL" id="TFK48117.1"/>
    </source>
</evidence>